<protein>
    <submittedName>
        <fullName evidence="1">Uncharacterized protein</fullName>
    </submittedName>
</protein>
<name>A0A182WMT0_9DIPT</name>
<reference evidence="1" key="2">
    <citation type="submission" date="2020-05" db="UniProtKB">
        <authorList>
            <consortium name="EnsemblMetazoa"/>
        </authorList>
    </citation>
    <scope>IDENTIFICATION</scope>
    <source>
        <strain evidence="1">MINIMUS1</strain>
    </source>
</reference>
<evidence type="ECO:0000313" key="2">
    <source>
        <dbReference type="Proteomes" id="UP000075920"/>
    </source>
</evidence>
<dbReference type="AlphaFoldDB" id="A0A182WMT0"/>
<dbReference type="Proteomes" id="UP000075920">
    <property type="component" value="Unassembled WGS sequence"/>
</dbReference>
<keyword evidence="2" id="KW-1185">Reference proteome</keyword>
<sequence>SVHDVQLSFARVSVSRILGLERARTVCVCVFFGANNHLPTTKRTAVRVNLNQEVIPIHPPNPMCECVCVCCVKEK</sequence>
<organism evidence="1 2">
    <name type="scientific">Anopheles minimus</name>
    <dbReference type="NCBI Taxonomy" id="112268"/>
    <lineage>
        <taxon>Eukaryota</taxon>
        <taxon>Metazoa</taxon>
        <taxon>Ecdysozoa</taxon>
        <taxon>Arthropoda</taxon>
        <taxon>Hexapoda</taxon>
        <taxon>Insecta</taxon>
        <taxon>Pterygota</taxon>
        <taxon>Neoptera</taxon>
        <taxon>Endopterygota</taxon>
        <taxon>Diptera</taxon>
        <taxon>Nematocera</taxon>
        <taxon>Culicoidea</taxon>
        <taxon>Culicidae</taxon>
        <taxon>Anophelinae</taxon>
        <taxon>Anopheles</taxon>
    </lineage>
</organism>
<accession>A0A182WMT0</accession>
<proteinExistence type="predicted"/>
<evidence type="ECO:0000313" key="1">
    <source>
        <dbReference type="EnsemblMetazoa" id="AMIN014041-PA"/>
    </source>
</evidence>
<reference evidence="2" key="1">
    <citation type="submission" date="2013-03" db="EMBL/GenBank/DDBJ databases">
        <title>The Genome Sequence of Anopheles minimus MINIMUS1.</title>
        <authorList>
            <consortium name="The Broad Institute Genomics Platform"/>
            <person name="Neafsey D.E."/>
            <person name="Walton C."/>
            <person name="Walker B."/>
            <person name="Young S.K."/>
            <person name="Zeng Q."/>
            <person name="Gargeya S."/>
            <person name="Fitzgerald M."/>
            <person name="Haas B."/>
            <person name="Abouelleil A."/>
            <person name="Allen A.W."/>
            <person name="Alvarado L."/>
            <person name="Arachchi H.M."/>
            <person name="Berlin A.M."/>
            <person name="Chapman S.B."/>
            <person name="Gainer-Dewar J."/>
            <person name="Goldberg J."/>
            <person name="Griggs A."/>
            <person name="Gujja S."/>
            <person name="Hansen M."/>
            <person name="Howarth C."/>
            <person name="Imamovic A."/>
            <person name="Ireland A."/>
            <person name="Larimer J."/>
            <person name="McCowan C."/>
            <person name="Murphy C."/>
            <person name="Pearson M."/>
            <person name="Poon T.W."/>
            <person name="Priest M."/>
            <person name="Roberts A."/>
            <person name="Saif S."/>
            <person name="Shea T."/>
            <person name="Sisk P."/>
            <person name="Sykes S."/>
            <person name="Wortman J."/>
            <person name="Nusbaum C."/>
            <person name="Birren B."/>
        </authorList>
    </citation>
    <scope>NUCLEOTIDE SEQUENCE [LARGE SCALE GENOMIC DNA]</scope>
    <source>
        <strain evidence="2">MINIMUS1</strain>
    </source>
</reference>
<dbReference type="VEuPathDB" id="VectorBase:AMIN014041"/>
<dbReference type="EnsemblMetazoa" id="AMIN014041-RA">
    <property type="protein sequence ID" value="AMIN014041-PA"/>
    <property type="gene ID" value="AMIN014041"/>
</dbReference>